<evidence type="ECO:0000256" key="2">
    <source>
        <dbReference type="ARBA" id="ARBA00022475"/>
    </source>
</evidence>
<keyword evidence="3 8" id="KW-0812">Transmembrane</keyword>
<dbReference type="GO" id="GO:0051607">
    <property type="term" value="P:defense response to virus"/>
    <property type="evidence" value="ECO:0007669"/>
    <property type="project" value="UniProtKB-KW"/>
</dbReference>
<keyword evidence="11" id="KW-1185">Reference proteome</keyword>
<comment type="subcellular location">
    <subcellularLocation>
        <location evidence="1">Cell membrane</location>
    </subcellularLocation>
</comment>
<dbReference type="Pfam" id="PF18967">
    <property type="entry name" value="PycTM"/>
    <property type="match status" value="1"/>
</dbReference>
<keyword evidence="5 8" id="KW-1133">Transmembrane helix</keyword>
<dbReference type="GO" id="GO:0005886">
    <property type="term" value="C:plasma membrane"/>
    <property type="evidence" value="ECO:0007669"/>
    <property type="project" value="UniProtKB-SubCell"/>
</dbReference>
<evidence type="ECO:0000256" key="8">
    <source>
        <dbReference type="SAM" id="Phobius"/>
    </source>
</evidence>
<proteinExistence type="predicted"/>
<dbReference type="RefSeq" id="WP_182531823.1">
    <property type="nucleotide sequence ID" value="NZ_JACGXL010000005.1"/>
</dbReference>
<gene>
    <name evidence="10" type="ORF">FHW12_003007</name>
</gene>
<evidence type="ECO:0000256" key="1">
    <source>
        <dbReference type="ARBA" id="ARBA00004236"/>
    </source>
</evidence>
<feature type="transmembrane region" description="Helical" evidence="8">
    <location>
        <begin position="161"/>
        <end position="179"/>
    </location>
</feature>
<feature type="transmembrane region" description="Helical" evidence="8">
    <location>
        <begin position="68"/>
        <end position="89"/>
    </location>
</feature>
<keyword evidence="2" id="KW-1003">Cell membrane</keyword>
<keyword evidence="6" id="KW-0051">Antiviral defense</keyword>
<reference evidence="10 11" key="1">
    <citation type="submission" date="2020-07" db="EMBL/GenBank/DDBJ databases">
        <title>Genomic Encyclopedia of Type Strains, Phase IV (KMG-V): Genome sequencing to study the core and pangenomes of soil and plant-associated prokaryotes.</title>
        <authorList>
            <person name="Whitman W."/>
        </authorList>
    </citation>
    <scope>NUCLEOTIDE SEQUENCE [LARGE SCALE GENOMIC DNA]</scope>
    <source>
        <strain evidence="10 11">RH2WT43</strain>
    </source>
</reference>
<evidence type="ECO:0000256" key="4">
    <source>
        <dbReference type="ARBA" id="ARBA00022741"/>
    </source>
</evidence>
<protein>
    <recommendedName>
        <fullName evidence="9">Pycsar effector protein domain-containing protein</fullName>
    </recommendedName>
</protein>
<sequence length="184" mass="20885">MDEHSPAAMAAFARIPERNTGDNLLRTAQQHHVALSSMADTKANIIITVSSIVLTISMGHVNDPELRTSVIVLGCFTLAALLLAILAVLPKYRPLKLQGDQIPENFNLLFFGHFSELSRERYLGEMARALTPDGSPYYVWSNDIYSLGTYLRRYKYRYLRYSYLFFLAGFLFASALQGWRMLSH</sequence>
<dbReference type="InterPro" id="IPR043760">
    <property type="entry name" value="PycTM_dom"/>
</dbReference>
<evidence type="ECO:0000256" key="6">
    <source>
        <dbReference type="ARBA" id="ARBA00023118"/>
    </source>
</evidence>
<evidence type="ECO:0000256" key="5">
    <source>
        <dbReference type="ARBA" id="ARBA00022989"/>
    </source>
</evidence>
<dbReference type="Proteomes" id="UP000550401">
    <property type="component" value="Unassembled WGS sequence"/>
</dbReference>
<dbReference type="EMBL" id="JACGXL010000005">
    <property type="protein sequence ID" value="MBA8888771.1"/>
    <property type="molecule type" value="Genomic_DNA"/>
</dbReference>
<evidence type="ECO:0000313" key="10">
    <source>
        <dbReference type="EMBL" id="MBA8888771.1"/>
    </source>
</evidence>
<organism evidence="10 11">
    <name type="scientific">Dokdonella fugitiva</name>
    <dbReference type="NCBI Taxonomy" id="328517"/>
    <lineage>
        <taxon>Bacteria</taxon>
        <taxon>Pseudomonadati</taxon>
        <taxon>Pseudomonadota</taxon>
        <taxon>Gammaproteobacteria</taxon>
        <taxon>Lysobacterales</taxon>
        <taxon>Rhodanobacteraceae</taxon>
        <taxon>Dokdonella</taxon>
    </lineage>
</organism>
<evidence type="ECO:0000256" key="3">
    <source>
        <dbReference type="ARBA" id="ARBA00022692"/>
    </source>
</evidence>
<accession>A0A839F9F4</accession>
<evidence type="ECO:0000313" key="11">
    <source>
        <dbReference type="Proteomes" id="UP000550401"/>
    </source>
</evidence>
<feature type="transmembrane region" description="Helical" evidence="8">
    <location>
        <begin position="43"/>
        <end position="62"/>
    </location>
</feature>
<dbReference type="GO" id="GO:0000166">
    <property type="term" value="F:nucleotide binding"/>
    <property type="evidence" value="ECO:0007669"/>
    <property type="project" value="UniProtKB-KW"/>
</dbReference>
<evidence type="ECO:0000256" key="7">
    <source>
        <dbReference type="ARBA" id="ARBA00023136"/>
    </source>
</evidence>
<dbReference type="AlphaFoldDB" id="A0A839F9F4"/>
<name>A0A839F9F4_9GAMM</name>
<feature type="domain" description="Pycsar effector protein" evidence="9">
    <location>
        <begin position="24"/>
        <end position="174"/>
    </location>
</feature>
<evidence type="ECO:0000259" key="9">
    <source>
        <dbReference type="Pfam" id="PF18967"/>
    </source>
</evidence>
<keyword evidence="4" id="KW-0547">Nucleotide-binding</keyword>
<comment type="caution">
    <text evidence="10">The sequence shown here is derived from an EMBL/GenBank/DDBJ whole genome shotgun (WGS) entry which is preliminary data.</text>
</comment>
<keyword evidence="7 8" id="KW-0472">Membrane</keyword>